<dbReference type="InterPro" id="IPR051015">
    <property type="entry name" value="EvgA-like"/>
</dbReference>
<dbReference type="InterPro" id="IPR011006">
    <property type="entry name" value="CheY-like_superfamily"/>
</dbReference>
<dbReference type="Proteomes" id="UP001162318">
    <property type="component" value="Unassembled WGS sequence"/>
</dbReference>
<evidence type="ECO:0000313" key="3">
    <source>
        <dbReference type="EMBL" id="ATP20546.1"/>
    </source>
</evidence>
<keyword evidence="2" id="KW-0238">DNA-binding</keyword>
<organism evidence="2 7">
    <name type="scientific">Sphingobium yanoikuyae</name>
    <name type="common">Sphingomonas yanoikuyae</name>
    <dbReference type="NCBI Taxonomy" id="13690"/>
    <lineage>
        <taxon>Bacteria</taxon>
        <taxon>Pseudomonadati</taxon>
        <taxon>Pseudomonadota</taxon>
        <taxon>Alphaproteobacteria</taxon>
        <taxon>Sphingomonadales</taxon>
        <taxon>Sphingomonadaceae</taxon>
        <taxon>Sphingobium</taxon>
    </lineage>
</organism>
<dbReference type="Proteomes" id="UP000287401">
    <property type="component" value="Unassembled WGS sequence"/>
</dbReference>
<dbReference type="InterPro" id="IPR000792">
    <property type="entry name" value="Tscrpt_reg_LuxR_C"/>
</dbReference>
<dbReference type="EMBL" id="JAOCKX010000017">
    <property type="protein sequence ID" value="MDH2132115.1"/>
    <property type="molecule type" value="Genomic_DNA"/>
</dbReference>
<evidence type="ECO:0000313" key="8">
    <source>
        <dbReference type="Proteomes" id="UP000287401"/>
    </source>
</evidence>
<dbReference type="PANTHER" id="PTHR45566">
    <property type="entry name" value="HTH-TYPE TRANSCRIPTIONAL REGULATOR YHJB-RELATED"/>
    <property type="match status" value="1"/>
</dbReference>
<dbReference type="EMBL" id="CP023741">
    <property type="protein sequence ID" value="ATI81084.1"/>
    <property type="molecule type" value="Genomic_DNA"/>
</dbReference>
<evidence type="ECO:0000313" key="5">
    <source>
        <dbReference type="EMBL" id="RSU57563.1"/>
    </source>
</evidence>
<protein>
    <submittedName>
        <fullName evidence="2">DNA-binding response regulator</fullName>
    </submittedName>
    <submittedName>
        <fullName evidence="3">Helix-turn-helix transcriptional regulator</fullName>
    </submittedName>
    <submittedName>
        <fullName evidence="4">Response regulator transcription factor</fullName>
    </submittedName>
</protein>
<accession>A0A0J9D1T0</accession>
<dbReference type="Proteomes" id="UP000037029">
    <property type="component" value="Chromosome"/>
</dbReference>
<dbReference type="GO" id="GO:0006355">
    <property type="term" value="P:regulation of DNA-templated transcription"/>
    <property type="evidence" value="ECO:0007669"/>
    <property type="project" value="InterPro"/>
</dbReference>
<dbReference type="KEGG" id="sya:A6768_14570"/>
<gene>
    <name evidence="2" type="ORF">A6768_14570</name>
    <name evidence="3" type="ORF">BV87_20645</name>
    <name evidence="5" type="ORF">DAH51_09845</name>
    <name evidence="4" type="ORF">N5J77_13355</name>
</gene>
<reference evidence="3 6" key="1">
    <citation type="submission" date="2017-04" db="EMBL/GenBank/DDBJ databases">
        <title>Characterization, genome and methylation analysis of a phthalic acid esters degrading strain Sphingobium yanoikuyae SHJ.</title>
        <authorList>
            <person name="Feng L."/>
        </authorList>
    </citation>
    <scope>NUCLEOTIDE SEQUENCE [LARGE SCALE GENOMIC DNA]</scope>
    <source>
        <strain evidence="3 6">SHJ</strain>
    </source>
</reference>
<dbReference type="Proteomes" id="UP000219422">
    <property type="component" value="Chromosome"/>
</dbReference>
<dbReference type="GO" id="GO:0003677">
    <property type="term" value="F:DNA binding"/>
    <property type="evidence" value="ECO:0007669"/>
    <property type="project" value="UniProtKB-KW"/>
</dbReference>
<dbReference type="PROSITE" id="PS50043">
    <property type="entry name" value="HTH_LUXR_2"/>
    <property type="match status" value="1"/>
</dbReference>
<dbReference type="GeneID" id="57778060"/>
<proteinExistence type="predicted"/>
<dbReference type="AlphaFoldDB" id="A0A0J9D1T0"/>
<dbReference type="CDD" id="cd06170">
    <property type="entry name" value="LuxR_C_like"/>
    <property type="match status" value="1"/>
</dbReference>
<dbReference type="Pfam" id="PF00196">
    <property type="entry name" value="GerE"/>
    <property type="match status" value="1"/>
</dbReference>
<dbReference type="SUPFAM" id="SSF46894">
    <property type="entry name" value="C-terminal effector domain of the bipartite response regulators"/>
    <property type="match status" value="1"/>
</dbReference>
<reference evidence="5 8" key="3">
    <citation type="submission" date="2018-07" db="EMBL/GenBank/DDBJ databases">
        <title>Genomic and Epidemiologic Investigation of an Indolent Hospital Outbreak.</title>
        <authorList>
            <person name="Johnson R.C."/>
            <person name="Deming C."/>
            <person name="Conlan S."/>
            <person name="Zellmer C.J."/>
            <person name="Michelin A.V."/>
            <person name="Lee-Lin S."/>
            <person name="Thomas P.J."/>
            <person name="Park M."/>
            <person name="Weingarten R.A."/>
            <person name="Less J."/>
            <person name="Dekker J.P."/>
            <person name="Frank K.M."/>
            <person name="Musser K.A."/>
            <person name="Mcquiston J.R."/>
            <person name="Henderson D.K."/>
            <person name="Lau A.F."/>
            <person name="Palmore T.N."/>
            <person name="Segre J.A."/>
        </authorList>
    </citation>
    <scope>NUCLEOTIDE SEQUENCE [LARGE SCALE GENOMIC DNA]</scope>
    <source>
        <strain evidence="5 8">SK-NIH.Env6_1116</strain>
    </source>
</reference>
<dbReference type="EMBL" id="QRAL01000008">
    <property type="protein sequence ID" value="RSU57563.1"/>
    <property type="molecule type" value="Genomic_DNA"/>
</dbReference>
<dbReference type="SUPFAM" id="SSF52172">
    <property type="entry name" value="CheY-like"/>
    <property type="match status" value="1"/>
</dbReference>
<dbReference type="EMBL" id="CP020925">
    <property type="protein sequence ID" value="ATP20546.1"/>
    <property type="molecule type" value="Genomic_DNA"/>
</dbReference>
<sequence>MSNQLQVIIVTQNEIEGEGLRRILTERSLDVVGVFRNLADIPLETDSHGVNNLLVMASSSDEATLEMCREAHMLQDEALIVMLGHDCECAMVAQAFQAGVAGYIGKDTSCASLAAMINLVALGEKIVPSRIIFELAGLDTNLRWNDNDGRIEDVKMSDREVEILRGLIRGEPNKIISRRLNITEATVKVHVKSILRKLHVVNRTQAAIWALSRGLLGEPVQQNGEQPPCRAVPAVTPAAVPRLPLRLADVA</sequence>
<evidence type="ECO:0000313" key="2">
    <source>
        <dbReference type="EMBL" id="ATI81084.1"/>
    </source>
</evidence>
<evidence type="ECO:0000313" key="4">
    <source>
        <dbReference type="EMBL" id="MDH2132115.1"/>
    </source>
</evidence>
<dbReference type="InterPro" id="IPR016032">
    <property type="entry name" value="Sig_transdc_resp-reg_C-effctor"/>
</dbReference>
<dbReference type="PRINTS" id="PR00038">
    <property type="entry name" value="HTHLUXR"/>
</dbReference>
<feature type="domain" description="HTH luxR-type" evidence="1">
    <location>
        <begin position="149"/>
        <end position="214"/>
    </location>
</feature>
<evidence type="ECO:0000313" key="7">
    <source>
        <dbReference type="Proteomes" id="UP000219422"/>
    </source>
</evidence>
<reference evidence="2 7" key="2">
    <citation type="submission" date="2017-10" db="EMBL/GenBank/DDBJ databases">
        <title>Sphingobium yanoikuyae S72.</title>
        <authorList>
            <person name="Sanchez E."/>
            <person name="Bustos P."/>
            <person name="Mendoza P."/>
            <person name="Guo X."/>
            <person name="Mendoza A."/>
        </authorList>
    </citation>
    <scope>NUCLEOTIDE SEQUENCE [LARGE SCALE GENOMIC DNA]</scope>
    <source>
        <strain evidence="2 7">S72</strain>
    </source>
</reference>
<reference evidence="4" key="4">
    <citation type="submission" date="2022-09" db="EMBL/GenBank/DDBJ databases">
        <title>Intensive care unit water sources are persistently colonized with multi-drug resistant bacteria and are the site of extensive horizontal gene transfer of antibiotic resistance genes.</title>
        <authorList>
            <person name="Diorio-Toth L."/>
        </authorList>
    </citation>
    <scope>NUCLEOTIDE SEQUENCE</scope>
    <source>
        <strain evidence="4">GD03659</strain>
    </source>
</reference>
<dbReference type="RefSeq" id="WP_048937506.1">
    <property type="nucleotide sequence ID" value="NZ_CP020925.1"/>
</dbReference>
<evidence type="ECO:0000259" key="1">
    <source>
        <dbReference type="PROSITE" id="PS50043"/>
    </source>
</evidence>
<dbReference type="SMART" id="SM00421">
    <property type="entry name" value="HTH_LUXR"/>
    <property type="match status" value="1"/>
</dbReference>
<dbReference type="Gene3D" id="3.40.50.2300">
    <property type="match status" value="1"/>
</dbReference>
<dbReference type="PANTHER" id="PTHR45566:SF2">
    <property type="entry name" value="NARL SUBFAMILY"/>
    <property type="match status" value="1"/>
</dbReference>
<dbReference type="PROSITE" id="PS00622">
    <property type="entry name" value="HTH_LUXR_1"/>
    <property type="match status" value="1"/>
</dbReference>
<name>A0A0J9D1T0_SPHYA</name>
<evidence type="ECO:0000313" key="6">
    <source>
        <dbReference type="Proteomes" id="UP000037029"/>
    </source>
</evidence>